<evidence type="ECO:0000313" key="3">
    <source>
        <dbReference type="Proteomes" id="UP000035682"/>
    </source>
</evidence>
<evidence type="ECO:0000313" key="2">
    <source>
        <dbReference type="EMBL" id="CEF70815.1"/>
    </source>
</evidence>
<sequence length="109" mass="12872">MEYFASFTEMLIVEIIPDDEISEFIIMLMMLYNRFCSNFNYNILPLDNIIYTIDWAVIHLIDVVREEGIGHTIKNTFIYDFAKDLTLKLGTVFFLIIINYYQTLLLLGL</sequence>
<proteinExistence type="predicted"/>
<reference evidence="4" key="2">
    <citation type="submission" date="2020-12" db="UniProtKB">
        <authorList>
            <consortium name="WormBaseParasite"/>
        </authorList>
    </citation>
    <scope>IDENTIFICATION</scope>
</reference>
<accession>A0A090LLW3</accession>
<dbReference type="WormBase" id="SRAE_X000014500">
    <property type="protein sequence ID" value="SRP08954"/>
    <property type="gene ID" value="WBGene00265701"/>
</dbReference>
<gene>
    <name evidence="2 4 5" type="ORF">SRAE_X000014500</name>
</gene>
<dbReference type="WBParaSite" id="SRAE_X000014500.1">
    <property type="protein sequence ID" value="SRAE_X000014500.1"/>
    <property type="gene ID" value="WBGene00265701"/>
</dbReference>
<evidence type="ECO:0000313" key="5">
    <source>
        <dbReference type="WormBase" id="SRAE_X000014500"/>
    </source>
</evidence>
<dbReference type="GeneID" id="36383195"/>
<keyword evidence="1" id="KW-0472">Membrane</keyword>
<name>A0A090LLW3_STRRB</name>
<evidence type="ECO:0000256" key="1">
    <source>
        <dbReference type="SAM" id="Phobius"/>
    </source>
</evidence>
<dbReference type="AlphaFoldDB" id="A0A090LLW3"/>
<organism evidence="2">
    <name type="scientific">Strongyloides ratti</name>
    <name type="common">Parasitic roundworm</name>
    <dbReference type="NCBI Taxonomy" id="34506"/>
    <lineage>
        <taxon>Eukaryota</taxon>
        <taxon>Metazoa</taxon>
        <taxon>Ecdysozoa</taxon>
        <taxon>Nematoda</taxon>
        <taxon>Chromadorea</taxon>
        <taxon>Rhabditida</taxon>
        <taxon>Tylenchina</taxon>
        <taxon>Panagrolaimomorpha</taxon>
        <taxon>Strongyloidoidea</taxon>
        <taxon>Strongyloididae</taxon>
        <taxon>Strongyloides</taxon>
    </lineage>
</organism>
<protein>
    <submittedName>
        <fullName evidence="2 4">Uncharacterized protein</fullName>
    </submittedName>
</protein>
<reference evidence="2 3" key="1">
    <citation type="submission" date="2014-09" db="EMBL/GenBank/DDBJ databases">
        <authorList>
            <person name="Martin A.A."/>
        </authorList>
    </citation>
    <scope>NUCLEOTIDE SEQUENCE</scope>
    <source>
        <strain evidence="3">ED321</strain>
        <strain evidence="2">ED321 Heterogonic</strain>
    </source>
</reference>
<dbReference type="RefSeq" id="XP_024510011.1">
    <property type="nucleotide sequence ID" value="XM_024644454.1"/>
</dbReference>
<feature type="transmembrane region" description="Helical" evidence="1">
    <location>
        <begin position="89"/>
        <end position="107"/>
    </location>
</feature>
<keyword evidence="1" id="KW-1133">Transmembrane helix</keyword>
<dbReference type="CTD" id="36383195"/>
<evidence type="ECO:0000313" key="4">
    <source>
        <dbReference type="WBParaSite" id="SRAE_X000014500.1"/>
    </source>
</evidence>
<keyword evidence="3" id="KW-1185">Reference proteome</keyword>
<keyword evidence="1" id="KW-0812">Transmembrane</keyword>
<dbReference type="EMBL" id="LN609530">
    <property type="protein sequence ID" value="CEF70815.1"/>
    <property type="molecule type" value="Genomic_DNA"/>
</dbReference>
<dbReference type="Proteomes" id="UP000035682">
    <property type="component" value="Unplaced"/>
</dbReference>